<evidence type="ECO:0008006" key="3">
    <source>
        <dbReference type="Google" id="ProtNLM"/>
    </source>
</evidence>
<protein>
    <recommendedName>
        <fullName evidence="3">Lipoprotein</fullName>
    </recommendedName>
</protein>
<accession>A0A9X3F8Q1</accession>
<comment type="caution">
    <text evidence="1">The sequence shown here is derived from an EMBL/GenBank/DDBJ whole genome shotgun (WGS) entry which is preliminary data.</text>
</comment>
<name>A0A9X3F8Q1_9BACT</name>
<reference evidence="1" key="1">
    <citation type="submission" date="2022-11" db="EMBL/GenBank/DDBJ databases">
        <title>Marilongibacter aestuarii gen. nov., sp. nov., isolated from tidal flat sediment.</title>
        <authorList>
            <person name="Jiayan W."/>
        </authorList>
    </citation>
    <scope>NUCLEOTIDE SEQUENCE</scope>
    <source>
        <strain evidence="1">Z1-6</strain>
    </source>
</reference>
<dbReference type="PROSITE" id="PS51257">
    <property type="entry name" value="PROKAR_LIPOPROTEIN"/>
    <property type="match status" value="1"/>
</dbReference>
<gene>
    <name evidence="1" type="ORF">OU798_18900</name>
</gene>
<keyword evidence="2" id="KW-1185">Reference proteome</keyword>
<organism evidence="1 2">
    <name type="scientific">Draconibacterium aestuarii</name>
    <dbReference type="NCBI Taxonomy" id="2998507"/>
    <lineage>
        <taxon>Bacteria</taxon>
        <taxon>Pseudomonadati</taxon>
        <taxon>Bacteroidota</taxon>
        <taxon>Bacteroidia</taxon>
        <taxon>Marinilabiliales</taxon>
        <taxon>Prolixibacteraceae</taxon>
        <taxon>Draconibacterium</taxon>
    </lineage>
</organism>
<dbReference type="Proteomes" id="UP001145087">
    <property type="component" value="Unassembled WGS sequence"/>
</dbReference>
<evidence type="ECO:0000313" key="1">
    <source>
        <dbReference type="EMBL" id="MCY1722425.1"/>
    </source>
</evidence>
<proteinExistence type="predicted"/>
<sequence>MKRIFFLVLTGLFCSCTQQYFFPGDWEARDSSGGYAEFAVYDNFIQIYTDVAGQIPSWDYKINGDSLRTSALHYKMDWVKKDSLVLRNEIFTIYLRRIKSGNCLSEVEGQPENYQPYIDSFFERRNKE</sequence>
<dbReference type="EMBL" id="JAPOHD010000056">
    <property type="protein sequence ID" value="MCY1722425.1"/>
    <property type="molecule type" value="Genomic_DNA"/>
</dbReference>
<dbReference type="AlphaFoldDB" id="A0A9X3F8Q1"/>
<dbReference type="RefSeq" id="WP_343334751.1">
    <property type="nucleotide sequence ID" value="NZ_JAPOHD010000056.1"/>
</dbReference>
<evidence type="ECO:0000313" key="2">
    <source>
        <dbReference type="Proteomes" id="UP001145087"/>
    </source>
</evidence>